<dbReference type="Proteomes" id="UP000250266">
    <property type="component" value="Unassembled WGS sequence"/>
</dbReference>
<feature type="signal peptide" evidence="1">
    <location>
        <begin position="1"/>
        <end position="29"/>
    </location>
</feature>
<evidence type="ECO:0000256" key="1">
    <source>
        <dbReference type="SAM" id="SignalP"/>
    </source>
</evidence>
<gene>
    <name evidence="2" type="ORF">K432DRAFT_393241</name>
</gene>
<reference evidence="2 3" key="1">
    <citation type="journal article" date="2016" name="Nat. Commun.">
        <title>Ectomycorrhizal ecology is imprinted in the genome of the dominant symbiotic fungus Cenococcum geophilum.</title>
        <authorList>
            <consortium name="DOE Joint Genome Institute"/>
            <person name="Peter M."/>
            <person name="Kohler A."/>
            <person name="Ohm R.A."/>
            <person name="Kuo A."/>
            <person name="Krutzmann J."/>
            <person name="Morin E."/>
            <person name="Arend M."/>
            <person name="Barry K.W."/>
            <person name="Binder M."/>
            <person name="Choi C."/>
            <person name="Clum A."/>
            <person name="Copeland A."/>
            <person name="Grisel N."/>
            <person name="Haridas S."/>
            <person name="Kipfer T."/>
            <person name="LaButti K."/>
            <person name="Lindquist E."/>
            <person name="Lipzen A."/>
            <person name="Maire R."/>
            <person name="Meier B."/>
            <person name="Mihaltcheva S."/>
            <person name="Molinier V."/>
            <person name="Murat C."/>
            <person name="Poggeler S."/>
            <person name="Quandt C.A."/>
            <person name="Sperisen C."/>
            <person name="Tritt A."/>
            <person name="Tisserant E."/>
            <person name="Crous P.W."/>
            <person name="Henrissat B."/>
            <person name="Nehls U."/>
            <person name="Egli S."/>
            <person name="Spatafora J.W."/>
            <person name="Grigoriev I.V."/>
            <person name="Martin F.M."/>
        </authorList>
    </citation>
    <scope>NUCLEOTIDE SEQUENCE [LARGE SCALE GENOMIC DNA]</scope>
    <source>
        <strain evidence="2 3">CBS 459.81</strain>
    </source>
</reference>
<accession>A0A8E2JFM7</accession>
<name>A0A8E2JFM7_9PEZI</name>
<sequence>MCVWINTYYTNCGHFLCSMIFFCPSGALGQTCQTLSQKAANGLPGLCAACVARNFFVANPRNQNPEYPWNPRPVGAKLACSEILTQETVPVEDLGVLGMGPEKVEGEGEEVEKAETTSHVWEAGRLARLPEMFFIAEQDEESLDRGA</sequence>
<organism evidence="2 3">
    <name type="scientific">Lepidopterella palustris CBS 459.81</name>
    <dbReference type="NCBI Taxonomy" id="1314670"/>
    <lineage>
        <taxon>Eukaryota</taxon>
        <taxon>Fungi</taxon>
        <taxon>Dikarya</taxon>
        <taxon>Ascomycota</taxon>
        <taxon>Pezizomycotina</taxon>
        <taxon>Dothideomycetes</taxon>
        <taxon>Pleosporomycetidae</taxon>
        <taxon>Mytilinidiales</taxon>
        <taxon>Argynnaceae</taxon>
        <taxon>Lepidopterella</taxon>
    </lineage>
</organism>
<keyword evidence="1" id="KW-0732">Signal</keyword>
<dbReference type="AlphaFoldDB" id="A0A8E2JFM7"/>
<feature type="chain" id="PRO_5034322785" evidence="1">
    <location>
        <begin position="30"/>
        <end position="147"/>
    </location>
</feature>
<keyword evidence="3" id="KW-1185">Reference proteome</keyword>
<proteinExistence type="predicted"/>
<evidence type="ECO:0000313" key="2">
    <source>
        <dbReference type="EMBL" id="OCK80194.1"/>
    </source>
</evidence>
<protein>
    <submittedName>
        <fullName evidence="2">Uncharacterized protein</fullName>
    </submittedName>
</protein>
<evidence type="ECO:0000313" key="3">
    <source>
        <dbReference type="Proteomes" id="UP000250266"/>
    </source>
</evidence>
<dbReference type="EMBL" id="KV744970">
    <property type="protein sequence ID" value="OCK80194.1"/>
    <property type="molecule type" value="Genomic_DNA"/>
</dbReference>